<organism evidence="1 2">
    <name type="scientific">Dyella dinghuensis</name>
    <dbReference type="NCBI Taxonomy" id="1920169"/>
    <lineage>
        <taxon>Bacteria</taxon>
        <taxon>Pseudomonadati</taxon>
        <taxon>Pseudomonadota</taxon>
        <taxon>Gammaproteobacteria</taxon>
        <taxon>Lysobacterales</taxon>
        <taxon>Rhodanobacteraceae</taxon>
        <taxon>Dyella</taxon>
    </lineage>
</organism>
<keyword evidence="2" id="KW-1185">Reference proteome</keyword>
<comment type="caution">
    <text evidence="1">The sequence shown here is derived from an EMBL/GenBank/DDBJ whole genome shotgun (WGS) entry which is preliminary data.</text>
</comment>
<accession>A0A3S0RU07</accession>
<sequence length="291" mass="32464">MATVLIPLPHLDYDPSEVAVPWRVLTQAGHTVVFATPDGQIASADPIMLSGEGLDLWGLIPGLRKYPLFGLLLRANRDARNNHASLVQDKAFRSPITWNDIATTPFDALLLPGGHCARGMRTYLESELLKKTVSAYFAADKPVAAICHGVLLVARSKGADGRSILYGRRTTGLTWALEKSAWSLTRITRFWDPNYYRTYREKSDQPVGFMSVQQEVSRVLADPSDFLDVPRDAPHYRRKTSGLVRDTDNDDRPAFVVRDGNYLSARWPGDVHRFAREFLAMLKPVDEGSPG</sequence>
<dbReference type="Gene3D" id="3.40.50.880">
    <property type="match status" value="1"/>
</dbReference>
<dbReference type="Pfam" id="PF17124">
    <property type="entry name" value="ThiJ_like"/>
    <property type="match status" value="1"/>
</dbReference>
<reference evidence="1 2" key="1">
    <citation type="submission" date="2018-12" db="EMBL/GenBank/DDBJ databases">
        <title>Dyella dinghuensis sp. nov. DHOA06 and Dyella choica sp. nov. 4M-K27, isolated from forest soil.</title>
        <authorList>
            <person name="Qiu L.-H."/>
            <person name="Gao Z.-H."/>
        </authorList>
    </citation>
    <scope>NUCLEOTIDE SEQUENCE [LARGE SCALE GENOMIC DNA]</scope>
    <source>
        <strain evidence="1 2">DHOA06</strain>
    </source>
</reference>
<dbReference type="RefSeq" id="WP_126673772.1">
    <property type="nucleotide sequence ID" value="NZ_RYZR01000005.1"/>
</dbReference>
<gene>
    <name evidence="1" type="ORF">EKH79_10710</name>
</gene>
<dbReference type="AlphaFoldDB" id="A0A3S0RU07"/>
<proteinExistence type="predicted"/>
<dbReference type="SUPFAM" id="SSF52317">
    <property type="entry name" value="Class I glutamine amidotransferase-like"/>
    <property type="match status" value="1"/>
</dbReference>
<name>A0A3S0RU07_9GAMM</name>
<dbReference type="InterPro" id="IPR032633">
    <property type="entry name" value="ThiJ-like"/>
</dbReference>
<dbReference type="InterPro" id="IPR029062">
    <property type="entry name" value="Class_I_gatase-like"/>
</dbReference>
<evidence type="ECO:0000313" key="2">
    <source>
        <dbReference type="Proteomes" id="UP000267077"/>
    </source>
</evidence>
<dbReference type="PANTHER" id="PTHR43068:SF1">
    <property type="entry name" value="SLR1854 PROTEIN"/>
    <property type="match status" value="1"/>
</dbReference>
<dbReference type="EMBL" id="RYZR01000005">
    <property type="protein sequence ID" value="RUL64492.1"/>
    <property type="molecule type" value="Genomic_DNA"/>
</dbReference>
<dbReference type="Proteomes" id="UP000267077">
    <property type="component" value="Unassembled WGS sequence"/>
</dbReference>
<protein>
    <submittedName>
        <fullName evidence="1">ThiJ/pfpI-family protein</fullName>
    </submittedName>
</protein>
<dbReference type="OrthoDB" id="9792284at2"/>
<evidence type="ECO:0000313" key="1">
    <source>
        <dbReference type="EMBL" id="RUL64492.1"/>
    </source>
</evidence>
<dbReference type="PANTHER" id="PTHR43068">
    <property type="entry name" value="SLR1854 PROTEIN"/>
    <property type="match status" value="1"/>
</dbReference>